<dbReference type="Proteomes" id="UP000278143">
    <property type="component" value="Unassembled WGS sequence"/>
</dbReference>
<evidence type="ECO:0000313" key="10">
    <source>
        <dbReference type="Proteomes" id="UP000278143"/>
    </source>
</evidence>
<dbReference type="OrthoDB" id="248923at2759"/>
<name>A0A4P9Z329_9FUNG</name>
<reference evidence="10" key="1">
    <citation type="journal article" date="2018" name="Nat. Microbiol.">
        <title>Leveraging single-cell genomics to expand the fungal tree of life.</title>
        <authorList>
            <person name="Ahrendt S.R."/>
            <person name="Quandt C.A."/>
            <person name="Ciobanu D."/>
            <person name="Clum A."/>
            <person name="Salamov A."/>
            <person name="Andreopoulos B."/>
            <person name="Cheng J.F."/>
            <person name="Woyke T."/>
            <person name="Pelin A."/>
            <person name="Henrissat B."/>
            <person name="Reynolds N.K."/>
            <person name="Benny G.L."/>
            <person name="Smith M.E."/>
            <person name="James T.Y."/>
            <person name="Grigoriev I.V."/>
        </authorList>
    </citation>
    <scope>NUCLEOTIDE SEQUENCE [LARGE SCALE GENOMIC DNA]</scope>
    <source>
        <strain evidence="10">Benny S71-1</strain>
    </source>
</reference>
<evidence type="ECO:0000256" key="1">
    <source>
        <dbReference type="ARBA" id="ARBA00001946"/>
    </source>
</evidence>
<evidence type="ECO:0000313" key="9">
    <source>
        <dbReference type="EMBL" id="RKP26788.1"/>
    </source>
</evidence>
<keyword evidence="7" id="KW-0460">Magnesium</keyword>
<dbReference type="Gene3D" id="1.10.510.10">
    <property type="entry name" value="Transferase(Phosphotransferase) domain 1"/>
    <property type="match status" value="1"/>
</dbReference>
<proteinExistence type="inferred from homology"/>
<accession>A0A4P9Z329</accession>
<keyword evidence="6" id="KW-0067">ATP-binding</keyword>
<dbReference type="SMART" id="SM00220">
    <property type="entry name" value="S_TKc"/>
    <property type="match status" value="1"/>
</dbReference>
<dbReference type="Pfam" id="PF00069">
    <property type="entry name" value="Pkinase"/>
    <property type="match status" value="1"/>
</dbReference>
<dbReference type="InterPro" id="IPR000719">
    <property type="entry name" value="Prot_kinase_dom"/>
</dbReference>
<organism evidence="9 10">
    <name type="scientific">Syncephalis pseudoplumigaleata</name>
    <dbReference type="NCBI Taxonomy" id="1712513"/>
    <lineage>
        <taxon>Eukaryota</taxon>
        <taxon>Fungi</taxon>
        <taxon>Fungi incertae sedis</taxon>
        <taxon>Zoopagomycota</taxon>
        <taxon>Zoopagomycotina</taxon>
        <taxon>Zoopagomycetes</taxon>
        <taxon>Zoopagales</taxon>
        <taxon>Piptocephalidaceae</taxon>
        <taxon>Syncephalis</taxon>
    </lineage>
</organism>
<keyword evidence="3" id="KW-0808">Transferase</keyword>
<sequence>MNQFAEGESGGVFVGQLVKSKETVAVKQIPLTATAKMNTIANELALMRESRHPHILPLLDAFVDSSTLYMVMEYMDVGALTDLIGDEPHMRMSEAEIACVARDVVSALSFLHASDRIHRDIKSDNILLNSRGEIKLADFGRAAQLCETVPRRNSVVGTPYWMAPELIRGEPYDTKVDIWSFGIVLIEMAEGEPPYMDLPALEALYAIATADQPCLQDVDEWSSEFYSFVDACTDLNSKTRRSAVELLQHSFLDRACGRDGIVQLIDRVWS</sequence>
<evidence type="ECO:0000256" key="3">
    <source>
        <dbReference type="ARBA" id="ARBA00022679"/>
    </source>
</evidence>
<dbReference type="PANTHER" id="PTHR45832">
    <property type="entry name" value="SERINE/THREONINE-PROTEIN KINASE SAMKA-RELATED-RELATED"/>
    <property type="match status" value="1"/>
</dbReference>
<feature type="domain" description="Protein kinase" evidence="8">
    <location>
        <begin position="1"/>
        <end position="252"/>
    </location>
</feature>
<evidence type="ECO:0000256" key="7">
    <source>
        <dbReference type="ARBA" id="ARBA00022842"/>
    </source>
</evidence>
<keyword evidence="4" id="KW-0479">Metal-binding</keyword>
<dbReference type="GO" id="GO:0046872">
    <property type="term" value="F:metal ion binding"/>
    <property type="evidence" value="ECO:0007669"/>
    <property type="project" value="UniProtKB-KW"/>
</dbReference>
<keyword evidence="10" id="KW-1185">Reference proteome</keyword>
<dbReference type="AlphaFoldDB" id="A0A4P9Z329"/>
<gene>
    <name evidence="9" type="ORF">SYNPS1DRAFT_13683</name>
</gene>
<keyword evidence="9" id="KW-0418">Kinase</keyword>
<evidence type="ECO:0000256" key="6">
    <source>
        <dbReference type="ARBA" id="ARBA00022840"/>
    </source>
</evidence>
<dbReference type="PIRSF" id="PIRSF000654">
    <property type="entry name" value="Integrin-linked_kinase"/>
    <property type="match status" value="1"/>
</dbReference>
<dbReference type="GO" id="GO:0004672">
    <property type="term" value="F:protein kinase activity"/>
    <property type="evidence" value="ECO:0007669"/>
    <property type="project" value="InterPro"/>
</dbReference>
<dbReference type="SUPFAM" id="SSF56112">
    <property type="entry name" value="Protein kinase-like (PK-like)"/>
    <property type="match status" value="1"/>
</dbReference>
<comment type="cofactor">
    <cofactor evidence="1">
        <name>Mg(2+)</name>
        <dbReference type="ChEBI" id="CHEBI:18420"/>
    </cofactor>
</comment>
<dbReference type="InterPro" id="IPR051931">
    <property type="entry name" value="PAK3-like"/>
</dbReference>
<dbReference type="PROSITE" id="PS50011">
    <property type="entry name" value="PROTEIN_KINASE_DOM"/>
    <property type="match status" value="1"/>
</dbReference>
<dbReference type="FunFam" id="1.10.510.10:FF:000768">
    <property type="entry name" value="Non-specific serine/threonine protein kinase"/>
    <property type="match status" value="1"/>
</dbReference>
<dbReference type="InterPro" id="IPR011009">
    <property type="entry name" value="Kinase-like_dom_sf"/>
</dbReference>
<dbReference type="GO" id="GO:0005524">
    <property type="term" value="F:ATP binding"/>
    <property type="evidence" value="ECO:0007669"/>
    <property type="project" value="UniProtKB-KW"/>
</dbReference>
<dbReference type="EMBL" id="KZ989334">
    <property type="protein sequence ID" value="RKP26788.1"/>
    <property type="molecule type" value="Genomic_DNA"/>
</dbReference>
<evidence type="ECO:0000256" key="4">
    <source>
        <dbReference type="ARBA" id="ARBA00022723"/>
    </source>
</evidence>
<comment type="similarity">
    <text evidence="2">Belongs to the protein kinase superfamily. STE Ser/Thr protein kinase family. STE20 subfamily.</text>
</comment>
<evidence type="ECO:0000256" key="5">
    <source>
        <dbReference type="ARBA" id="ARBA00022741"/>
    </source>
</evidence>
<protein>
    <submittedName>
        <fullName evidence="9">Kinase-like domain-containing protein</fullName>
    </submittedName>
</protein>
<dbReference type="PANTHER" id="PTHR45832:SF22">
    <property type="entry name" value="SERINE_THREONINE-PROTEIN KINASE SAMKA-RELATED"/>
    <property type="match status" value="1"/>
</dbReference>
<keyword evidence="5" id="KW-0547">Nucleotide-binding</keyword>
<evidence type="ECO:0000256" key="2">
    <source>
        <dbReference type="ARBA" id="ARBA00008874"/>
    </source>
</evidence>
<evidence type="ECO:0000259" key="8">
    <source>
        <dbReference type="PROSITE" id="PS50011"/>
    </source>
</evidence>